<feature type="non-terminal residue" evidence="2">
    <location>
        <position position="1"/>
    </location>
</feature>
<sequence>PQQPTDSQPRGLHPCEKSRCKRCALVLEEAQFSSPNNSNIYKCRDSASCQTKNCVYELLCQHCQAFYIGKTITPLNLRINQHRSSVATGKDLPVRNHAMSHQSAFDECFKLKILRCLPPSASDLQVRQSEQAQS</sequence>
<reference evidence="2" key="1">
    <citation type="journal article" date="2014" name="PLoS ONE">
        <title>Transcriptome-Based Identification of ABC Transporters in the Western Tarnished Plant Bug Lygus hesperus.</title>
        <authorList>
            <person name="Hull J.J."/>
            <person name="Chaney K."/>
            <person name="Geib S.M."/>
            <person name="Fabrick J.A."/>
            <person name="Brent C.S."/>
            <person name="Walsh D."/>
            <person name="Lavine L.C."/>
        </authorList>
    </citation>
    <scope>NUCLEOTIDE SEQUENCE</scope>
</reference>
<dbReference type="Pfam" id="PF01541">
    <property type="entry name" value="GIY-YIG"/>
    <property type="match status" value="1"/>
</dbReference>
<dbReference type="Gene3D" id="3.40.1440.10">
    <property type="entry name" value="GIY-YIG endonuclease"/>
    <property type="match status" value="1"/>
</dbReference>
<dbReference type="InterPro" id="IPR000305">
    <property type="entry name" value="GIY-YIG_endonuc"/>
</dbReference>
<feature type="non-terminal residue" evidence="2">
    <location>
        <position position="134"/>
    </location>
</feature>
<evidence type="ECO:0000313" key="2">
    <source>
        <dbReference type="EMBL" id="JAG33827.1"/>
    </source>
</evidence>
<dbReference type="EMBL" id="GBHO01009777">
    <property type="protein sequence ID" value="JAG33827.1"/>
    <property type="molecule type" value="Transcribed_RNA"/>
</dbReference>
<name>A0A0A9YL86_LYGHE</name>
<feature type="domain" description="GIY-YIG" evidence="1">
    <location>
        <begin position="52"/>
        <end position="90"/>
    </location>
</feature>
<evidence type="ECO:0000259" key="1">
    <source>
        <dbReference type="Pfam" id="PF01541"/>
    </source>
</evidence>
<organism evidence="2">
    <name type="scientific">Lygus hesperus</name>
    <name type="common">Western plant bug</name>
    <dbReference type="NCBI Taxonomy" id="30085"/>
    <lineage>
        <taxon>Eukaryota</taxon>
        <taxon>Metazoa</taxon>
        <taxon>Ecdysozoa</taxon>
        <taxon>Arthropoda</taxon>
        <taxon>Hexapoda</taxon>
        <taxon>Insecta</taxon>
        <taxon>Pterygota</taxon>
        <taxon>Neoptera</taxon>
        <taxon>Paraneoptera</taxon>
        <taxon>Hemiptera</taxon>
        <taxon>Heteroptera</taxon>
        <taxon>Panheteroptera</taxon>
        <taxon>Cimicomorpha</taxon>
        <taxon>Miridae</taxon>
        <taxon>Mirini</taxon>
        <taxon>Lygus</taxon>
    </lineage>
</organism>
<dbReference type="AlphaFoldDB" id="A0A0A9YL86"/>
<dbReference type="InterPro" id="IPR035901">
    <property type="entry name" value="GIY-YIG_endonuc_sf"/>
</dbReference>
<proteinExistence type="predicted"/>
<accession>A0A0A9YL86</accession>
<gene>
    <name evidence="2" type="ORF">CM83_447</name>
</gene>
<protein>
    <recommendedName>
        <fullName evidence="1">GIY-YIG domain-containing protein</fullName>
    </recommendedName>
</protein>
<reference evidence="2" key="2">
    <citation type="submission" date="2014-07" db="EMBL/GenBank/DDBJ databases">
        <authorList>
            <person name="Hull J."/>
        </authorList>
    </citation>
    <scope>NUCLEOTIDE SEQUENCE</scope>
</reference>